<feature type="compositionally biased region" description="Basic and acidic residues" evidence="1">
    <location>
        <begin position="96"/>
        <end position="106"/>
    </location>
</feature>
<feature type="domain" description="DUF4396" evidence="3">
    <location>
        <begin position="119"/>
        <end position="272"/>
    </location>
</feature>
<feature type="transmembrane region" description="Helical" evidence="2">
    <location>
        <begin position="165"/>
        <end position="187"/>
    </location>
</feature>
<evidence type="ECO:0000256" key="1">
    <source>
        <dbReference type="SAM" id="MobiDB-lite"/>
    </source>
</evidence>
<keyword evidence="2" id="KW-0472">Membrane</keyword>
<dbReference type="OrthoDB" id="1495425at2"/>
<name>A0A8B2NGJ1_9HYPH</name>
<protein>
    <recommendedName>
        <fullName evidence="3">DUF4396 domain-containing protein</fullName>
    </recommendedName>
</protein>
<dbReference type="Pfam" id="PF14342">
    <property type="entry name" value="DUF4396"/>
    <property type="match status" value="1"/>
</dbReference>
<evidence type="ECO:0000313" key="5">
    <source>
        <dbReference type="Proteomes" id="UP000249590"/>
    </source>
</evidence>
<dbReference type="AlphaFoldDB" id="A0A8B2NGJ1"/>
<organism evidence="4 5">
    <name type="scientific">Acuticoccus sediminis</name>
    <dbReference type="NCBI Taxonomy" id="2184697"/>
    <lineage>
        <taxon>Bacteria</taxon>
        <taxon>Pseudomonadati</taxon>
        <taxon>Pseudomonadota</taxon>
        <taxon>Alphaproteobacteria</taxon>
        <taxon>Hyphomicrobiales</taxon>
        <taxon>Amorphaceae</taxon>
        <taxon>Acuticoccus</taxon>
    </lineage>
</organism>
<feature type="transmembrane region" description="Helical" evidence="2">
    <location>
        <begin position="36"/>
        <end position="58"/>
    </location>
</feature>
<evidence type="ECO:0000259" key="3">
    <source>
        <dbReference type="Pfam" id="PF14342"/>
    </source>
</evidence>
<proteinExistence type="predicted"/>
<comment type="caution">
    <text evidence="4">The sequence shown here is derived from an EMBL/GenBank/DDBJ whole genome shotgun (WGS) entry which is preliminary data.</text>
</comment>
<feature type="transmembrane region" description="Helical" evidence="2">
    <location>
        <begin position="208"/>
        <end position="232"/>
    </location>
</feature>
<dbReference type="Proteomes" id="UP000249590">
    <property type="component" value="Unassembled WGS sequence"/>
</dbReference>
<sequence>MIPAWLHLLAILSLAAAAVCAIMVAVDVRRRPPHMAIMSVVWPLTALFGGPVALWFYAVHGRAPEPAPAEHPGARHAMHGEAPCSHHGARNSAEGGGHRAADDDAGHGPGGGKAETPFWIAVAKGTCHCGSGCTLGDIIADWLVFFVPSIALAFGWQTLFSEKIFAVWVLDYLLAFGFGVAFQYYAIKPMRDVSPREALVLALKADALSLTAWQVGMYGAMAIANFVIFARVLQAPLTTNSVEFWFMMQLAMLCGFATSYPVNWWLIRRGIKERM</sequence>
<feature type="transmembrane region" description="Helical" evidence="2">
    <location>
        <begin position="138"/>
        <end position="159"/>
    </location>
</feature>
<dbReference type="EMBL" id="QHHQ01000010">
    <property type="protein sequence ID" value="RAH96965.1"/>
    <property type="molecule type" value="Genomic_DNA"/>
</dbReference>
<keyword evidence="2" id="KW-0812">Transmembrane</keyword>
<reference evidence="4 5" key="1">
    <citation type="submission" date="2018-05" db="EMBL/GenBank/DDBJ databases">
        <title>Acuticoccus sediminis sp. nov., isolated from deep-sea sediment of Indian Ocean.</title>
        <authorList>
            <person name="Liu X."/>
            <person name="Lai Q."/>
            <person name="Du Y."/>
            <person name="Sun F."/>
            <person name="Zhang X."/>
            <person name="Wang S."/>
            <person name="Shao Z."/>
        </authorList>
    </citation>
    <scope>NUCLEOTIDE SEQUENCE [LARGE SCALE GENOMIC DNA]</scope>
    <source>
        <strain evidence="4 5">PTG4-2</strain>
    </source>
</reference>
<gene>
    <name evidence="4" type="ORF">DLJ53_30260</name>
</gene>
<keyword evidence="2" id="KW-1133">Transmembrane helix</keyword>
<evidence type="ECO:0000256" key="2">
    <source>
        <dbReference type="SAM" id="Phobius"/>
    </source>
</evidence>
<dbReference type="RefSeq" id="WP_111352072.1">
    <property type="nucleotide sequence ID" value="NZ_QHHQ01000010.1"/>
</dbReference>
<keyword evidence="5" id="KW-1185">Reference proteome</keyword>
<evidence type="ECO:0000313" key="4">
    <source>
        <dbReference type="EMBL" id="RAH96965.1"/>
    </source>
</evidence>
<feature type="transmembrane region" description="Helical" evidence="2">
    <location>
        <begin position="244"/>
        <end position="267"/>
    </location>
</feature>
<accession>A0A8B2NGJ1</accession>
<feature type="region of interest" description="Disordered" evidence="1">
    <location>
        <begin position="67"/>
        <end position="111"/>
    </location>
</feature>
<dbReference type="InterPro" id="IPR025509">
    <property type="entry name" value="DUF4396"/>
</dbReference>